<dbReference type="PANTHER" id="PTHR46910:SF38">
    <property type="entry name" value="ZN(2)-C6 FUNGAL-TYPE DOMAIN-CONTAINING PROTEIN"/>
    <property type="match status" value="1"/>
</dbReference>
<name>A0A1Y1U6S4_9TREE</name>
<feature type="compositionally biased region" description="Basic and acidic residues" evidence="2">
    <location>
        <begin position="99"/>
        <end position="115"/>
    </location>
</feature>
<organism evidence="4 5">
    <name type="scientific">Kockovaella imperatae</name>
    <dbReference type="NCBI Taxonomy" id="4999"/>
    <lineage>
        <taxon>Eukaryota</taxon>
        <taxon>Fungi</taxon>
        <taxon>Dikarya</taxon>
        <taxon>Basidiomycota</taxon>
        <taxon>Agaricomycotina</taxon>
        <taxon>Tremellomycetes</taxon>
        <taxon>Tremellales</taxon>
        <taxon>Cuniculitremaceae</taxon>
        <taxon>Kockovaella</taxon>
    </lineage>
</organism>
<dbReference type="Pfam" id="PF00172">
    <property type="entry name" value="Zn_clus"/>
    <property type="match status" value="1"/>
</dbReference>
<dbReference type="SMART" id="SM00066">
    <property type="entry name" value="GAL4"/>
    <property type="match status" value="1"/>
</dbReference>
<gene>
    <name evidence="4" type="ORF">BD324DRAFT_638421</name>
</gene>
<dbReference type="GO" id="GO:0008270">
    <property type="term" value="F:zinc ion binding"/>
    <property type="evidence" value="ECO:0007669"/>
    <property type="project" value="InterPro"/>
</dbReference>
<sequence length="725" mass="80249">MAQQQDYYPGASVLHSGLGLNGQIIDHHAQSAGLSSMPSAPSVLRKQNVACDACRAKKVRCQRSSTAERCAQCINKEVECTSHYIEQLQSKARRARRKTGGDAESGQRKRSRQLEGGDVSTPFDDPVALLQEVSMATLQSSLGDTNGETSRAGRERMNALQNPLTKRPSERRDNLLRYLFSPTPITHYDFGYTDISSVEQCASGTSDLWEEDGGRLWAEAPSQAHSNVSEADVTELADDLFESYFSIAHPRFPAFNPDQFKAQYQEPDTHPDGPVDHALLAVSIAFGARFSDHPVIESDRAECTARDESEFGAGIRPPRSRIVQLLVVRAREVVEAQKSHRVRKLLNALILVNLESLLGQIPTLGDRYVPYHYQAAVKHVIVLGYNSPESLLAIKDEKERATAVYAWWMICLVDGFRSVFHRLPSSLNEINYTAPDLPEGVLDKAAGPFGEQADHAVVWFSAASMSSALCRDLSRGLWNATAMKEGIRIASLRSYIASITTWKDKYLATLGVPEKVPDDWDFLNAITATGSDTYLHALWLVIERAIKDFGIYELKRMAEGESVSVDPDHEEIRQKIKEESERAATRINGLISVLKENSYLRLDPLVLYQPICEAGWYFASQGRAECQTCVDGLKQYSLAYPSFWDTALNMERMYALQAGANANGKVERQSFIDSTESNGGHGHVTPLETVPITITGLGYSTLPGSIPRELSQDAGAILSGFVQQR</sequence>
<reference evidence="4 5" key="1">
    <citation type="submission" date="2017-03" db="EMBL/GenBank/DDBJ databases">
        <title>Widespread Adenine N6-methylation of Active Genes in Fungi.</title>
        <authorList>
            <consortium name="DOE Joint Genome Institute"/>
            <person name="Mondo S.J."/>
            <person name="Dannebaum R.O."/>
            <person name="Kuo R.C."/>
            <person name="Louie K.B."/>
            <person name="Bewick A.J."/>
            <person name="Labutti K."/>
            <person name="Haridas S."/>
            <person name="Kuo A."/>
            <person name="Salamov A."/>
            <person name="Ahrendt S.R."/>
            <person name="Lau R."/>
            <person name="Bowen B.P."/>
            <person name="Lipzen A."/>
            <person name="Sullivan W."/>
            <person name="Andreopoulos W.B."/>
            <person name="Clum A."/>
            <person name="Lindquist E."/>
            <person name="Daum C."/>
            <person name="Northen T.R."/>
            <person name="Ramamoorthy G."/>
            <person name="Schmitz R.J."/>
            <person name="Gryganskyi A."/>
            <person name="Culley D."/>
            <person name="Magnuson J."/>
            <person name="James T.Y."/>
            <person name="O'Malley M.A."/>
            <person name="Stajich J.E."/>
            <person name="Spatafora J.W."/>
            <person name="Visel A."/>
            <person name="Grigoriev I.V."/>
        </authorList>
    </citation>
    <scope>NUCLEOTIDE SEQUENCE [LARGE SCALE GENOMIC DNA]</scope>
    <source>
        <strain evidence="4 5">NRRL Y-17943</strain>
    </source>
</reference>
<dbReference type="Proteomes" id="UP000193218">
    <property type="component" value="Unassembled WGS sequence"/>
</dbReference>
<dbReference type="SUPFAM" id="SSF57701">
    <property type="entry name" value="Zn2/Cys6 DNA-binding domain"/>
    <property type="match status" value="1"/>
</dbReference>
<dbReference type="PROSITE" id="PS50048">
    <property type="entry name" value="ZN2_CY6_FUNGAL_2"/>
    <property type="match status" value="1"/>
</dbReference>
<protein>
    <recommendedName>
        <fullName evidence="3">Zn(2)-C6 fungal-type domain-containing protein</fullName>
    </recommendedName>
</protein>
<keyword evidence="1" id="KW-0539">Nucleus</keyword>
<dbReference type="EMBL" id="NBSH01000017">
    <property type="protein sequence ID" value="ORX33743.1"/>
    <property type="molecule type" value="Genomic_DNA"/>
</dbReference>
<dbReference type="OrthoDB" id="2534600at2759"/>
<dbReference type="InterPro" id="IPR001138">
    <property type="entry name" value="Zn2Cys6_DnaBD"/>
</dbReference>
<dbReference type="GO" id="GO:0006351">
    <property type="term" value="P:DNA-templated transcription"/>
    <property type="evidence" value="ECO:0007669"/>
    <property type="project" value="InterPro"/>
</dbReference>
<feature type="region of interest" description="Disordered" evidence="2">
    <location>
        <begin position="91"/>
        <end position="124"/>
    </location>
</feature>
<dbReference type="PANTHER" id="PTHR46910">
    <property type="entry name" value="TRANSCRIPTION FACTOR PDR1"/>
    <property type="match status" value="1"/>
</dbReference>
<comment type="caution">
    <text evidence="4">The sequence shown here is derived from an EMBL/GenBank/DDBJ whole genome shotgun (WGS) entry which is preliminary data.</text>
</comment>
<evidence type="ECO:0000256" key="1">
    <source>
        <dbReference type="ARBA" id="ARBA00023242"/>
    </source>
</evidence>
<evidence type="ECO:0000256" key="2">
    <source>
        <dbReference type="SAM" id="MobiDB-lite"/>
    </source>
</evidence>
<dbReference type="GO" id="GO:0000981">
    <property type="term" value="F:DNA-binding transcription factor activity, RNA polymerase II-specific"/>
    <property type="evidence" value="ECO:0007669"/>
    <property type="project" value="InterPro"/>
</dbReference>
<feature type="compositionally biased region" description="Polar residues" evidence="2">
    <location>
        <begin position="138"/>
        <end position="149"/>
    </location>
</feature>
<evidence type="ECO:0000313" key="4">
    <source>
        <dbReference type="EMBL" id="ORX33743.1"/>
    </source>
</evidence>
<dbReference type="RefSeq" id="XP_021868042.1">
    <property type="nucleotide sequence ID" value="XM_022017110.1"/>
</dbReference>
<dbReference type="CDD" id="cd00067">
    <property type="entry name" value="GAL4"/>
    <property type="match status" value="1"/>
</dbReference>
<feature type="region of interest" description="Disordered" evidence="2">
    <location>
        <begin position="138"/>
        <end position="158"/>
    </location>
</feature>
<proteinExistence type="predicted"/>
<keyword evidence="5" id="KW-1185">Reference proteome</keyword>
<dbReference type="InParanoid" id="A0A1Y1U6S4"/>
<dbReference type="PROSITE" id="PS00463">
    <property type="entry name" value="ZN2_CY6_FUNGAL_1"/>
    <property type="match status" value="1"/>
</dbReference>
<dbReference type="InterPro" id="IPR036864">
    <property type="entry name" value="Zn2-C6_fun-type_DNA-bd_sf"/>
</dbReference>
<dbReference type="Gene3D" id="4.10.240.10">
    <property type="entry name" value="Zn(2)-C6 fungal-type DNA-binding domain"/>
    <property type="match status" value="1"/>
</dbReference>
<accession>A0A1Y1U6S4</accession>
<dbReference type="CDD" id="cd12148">
    <property type="entry name" value="fungal_TF_MHR"/>
    <property type="match status" value="1"/>
</dbReference>
<dbReference type="AlphaFoldDB" id="A0A1Y1U6S4"/>
<dbReference type="GeneID" id="33558919"/>
<feature type="domain" description="Zn(2)-C6 fungal-type" evidence="3">
    <location>
        <begin position="50"/>
        <end position="82"/>
    </location>
</feature>
<evidence type="ECO:0000313" key="5">
    <source>
        <dbReference type="Proteomes" id="UP000193218"/>
    </source>
</evidence>
<evidence type="ECO:0000259" key="3">
    <source>
        <dbReference type="PROSITE" id="PS50048"/>
    </source>
</evidence>
<dbReference type="GO" id="GO:0003677">
    <property type="term" value="F:DNA binding"/>
    <property type="evidence" value="ECO:0007669"/>
    <property type="project" value="InterPro"/>
</dbReference>
<dbReference type="InterPro" id="IPR050987">
    <property type="entry name" value="AtrR-like"/>
</dbReference>